<feature type="domain" description="WYL" evidence="2">
    <location>
        <begin position="140"/>
        <end position="204"/>
    </location>
</feature>
<dbReference type="PROSITE" id="PS52050">
    <property type="entry name" value="WYL"/>
    <property type="match status" value="1"/>
</dbReference>
<protein>
    <submittedName>
        <fullName evidence="3">YafY family protein</fullName>
    </submittedName>
</protein>
<organism evidence="3 4">
    <name type="scientific">Tropicibacter oceani</name>
    <dbReference type="NCBI Taxonomy" id="3058420"/>
    <lineage>
        <taxon>Bacteria</taxon>
        <taxon>Pseudomonadati</taxon>
        <taxon>Pseudomonadota</taxon>
        <taxon>Alphaproteobacteria</taxon>
        <taxon>Rhodobacterales</taxon>
        <taxon>Roseobacteraceae</taxon>
        <taxon>Tropicibacter</taxon>
    </lineage>
</organism>
<dbReference type="PANTHER" id="PTHR34580:SF3">
    <property type="entry name" value="PROTEIN PAFB"/>
    <property type="match status" value="1"/>
</dbReference>
<evidence type="ECO:0000313" key="4">
    <source>
        <dbReference type="Proteomes" id="UP001241605"/>
    </source>
</evidence>
<proteinExistence type="predicted"/>
<dbReference type="Proteomes" id="UP001241605">
    <property type="component" value="Chromosome"/>
</dbReference>
<accession>A0ABY8QMA9</accession>
<dbReference type="PANTHER" id="PTHR34580">
    <property type="match status" value="1"/>
</dbReference>
<reference evidence="3 4" key="1">
    <citation type="submission" date="2023-05" db="EMBL/GenBank/DDBJ databases">
        <title>YMD87, complete Genome.</title>
        <authorList>
            <person name="Zhang J."/>
            <person name="Xu X."/>
        </authorList>
    </citation>
    <scope>NUCLEOTIDE SEQUENCE [LARGE SCALE GENOMIC DNA]</scope>
    <source>
        <strain evidence="3 4">YMD87</strain>
    </source>
</reference>
<dbReference type="InterPro" id="IPR013196">
    <property type="entry name" value="HTH_11"/>
</dbReference>
<dbReference type="Gene3D" id="1.10.10.10">
    <property type="entry name" value="Winged helix-like DNA-binding domain superfamily/Winged helix DNA-binding domain"/>
    <property type="match status" value="1"/>
</dbReference>
<dbReference type="Pfam" id="PF13280">
    <property type="entry name" value="WYL"/>
    <property type="match status" value="1"/>
</dbReference>
<dbReference type="InterPro" id="IPR026881">
    <property type="entry name" value="WYL_dom"/>
</dbReference>
<gene>
    <name evidence="3" type="ORF">QF118_06225</name>
</gene>
<dbReference type="RefSeq" id="WP_282301769.1">
    <property type="nucleotide sequence ID" value="NZ_CP124616.1"/>
</dbReference>
<dbReference type="SUPFAM" id="SSF46785">
    <property type="entry name" value="Winged helix' DNA-binding domain"/>
    <property type="match status" value="1"/>
</dbReference>
<keyword evidence="4" id="KW-1185">Reference proteome</keyword>
<evidence type="ECO:0000259" key="1">
    <source>
        <dbReference type="Pfam" id="PF08279"/>
    </source>
</evidence>
<sequence length="242" mass="27172">MSRTHRLFQLMSALRRLPPPATAAQLALETGVSDRTLYRDIDTLRGLGAVIDGAAGFGYTLIEDAHLPPLGFQDEELEALVLGLREVIAIGDPALAQAAETALAKLRARLPEQQAHRLKHAVLRAHRFSPPPVPGIDTRSLRQACWDEHIVRFEYSDKQGSASTREVKPLSIVLFDHSHCLMAWCLLRHDFRAFRLDRIEALEITDTSFRPQRVALLRDYMARLKSEGQARAIQGQAPRMQD</sequence>
<dbReference type="InterPro" id="IPR036388">
    <property type="entry name" value="WH-like_DNA-bd_sf"/>
</dbReference>
<dbReference type="Pfam" id="PF08279">
    <property type="entry name" value="HTH_11"/>
    <property type="match status" value="1"/>
</dbReference>
<dbReference type="InterPro" id="IPR036390">
    <property type="entry name" value="WH_DNA-bd_sf"/>
</dbReference>
<dbReference type="EMBL" id="CP124616">
    <property type="protein sequence ID" value="WGW05136.1"/>
    <property type="molecule type" value="Genomic_DNA"/>
</dbReference>
<dbReference type="InterPro" id="IPR051534">
    <property type="entry name" value="CBASS_pafABC_assoc_protein"/>
</dbReference>
<feature type="domain" description="Helix-turn-helix type 11" evidence="1">
    <location>
        <begin position="6"/>
        <end position="59"/>
    </location>
</feature>
<evidence type="ECO:0000313" key="3">
    <source>
        <dbReference type="EMBL" id="WGW05136.1"/>
    </source>
</evidence>
<name>A0ABY8QMA9_9RHOB</name>
<evidence type="ECO:0000259" key="2">
    <source>
        <dbReference type="Pfam" id="PF13280"/>
    </source>
</evidence>